<evidence type="ECO:0000313" key="3">
    <source>
        <dbReference type="Proteomes" id="UP000472839"/>
    </source>
</evidence>
<comment type="caution">
    <text evidence="2">The sequence shown here is derived from an EMBL/GenBank/DDBJ whole genome shotgun (WGS) entry which is preliminary data.</text>
</comment>
<feature type="transmembrane region" description="Helical" evidence="1">
    <location>
        <begin position="159"/>
        <end position="180"/>
    </location>
</feature>
<organism evidence="2 3">
    <name type="scientific">Poseidonibacter ostreae</name>
    <dbReference type="NCBI Taxonomy" id="2654171"/>
    <lineage>
        <taxon>Bacteria</taxon>
        <taxon>Pseudomonadati</taxon>
        <taxon>Campylobacterota</taxon>
        <taxon>Epsilonproteobacteria</taxon>
        <taxon>Campylobacterales</taxon>
        <taxon>Arcobacteraceae</taxon>
        <taxon>Poseidonibacter</taxon>
    </lineage>
</organism>
<feature type="transmembrane region" description="Helical" evidence="1">
    <location>
        <begin position="305"/>
        <end position="327"/>
    </location>
</feature>
<dbReference type="RefSeq" id="WP_152279428.1">
    <property type="nucleotide sequence ID" value="NZ_WFKK01000001.1"/>
</dbReference>
<keyword evidence="1" id="KW-0812">Transmembrane</keyword>
<reference evidence="2 3" key="1">
    <citation type="submission" date="2019-10" db="EMBL/GenBank/DDBJ databases">
        <title>Poseidonibacter ostreae sp. nov., isolated from the gut of the Ostrea denselamellosa.</title>
        <authorList>
            <person name="Choi A."/>
        </authorList>
    </citation>
    <scope>NUCLEOTIDE SEQUENCE [LARGE SCALE GENOMIC DNA]</scope>
    <source>
        <strain evidence="2 3">SJOD-M-33</strain>
    </source>
</reference>
<name>A0A6L4WWB5_9BACT</name>
<keyword evidence="1" id="KW-0472">Membrane</keyword>
<dbReference type="AlphaFoldDB" id="A0A6L4WWB5"/>
<proteinExistence type="predicted"/>
<sequence>MAKMKEIDKSKLIGFVVTMQKTGKNIHKSLLHFSEKVAKDKNTKRITRDIVSQLERGISLEKALFEAEIITKFQYSILEITPDKKTAFEKILSFGNAKKEADLFYLKMWAKGFAIVAGVFIGIYLLNKGVFIDLVAKVAKGNKKLELSPFVDIVITNNITMLYIGIVFSIIFLLIFAVYVQTYKNNISLHYKLFRYKAIIENTYLISTISELLTTGINLNKSLNLLINSIEPKNLRNNIAEIREAITKNDLEKFETELGRIHIDEISNFILISGFESKSFQESFKDAEISTKVYNKQVGEHYKGLFDFIVFALGGIFLSFAIGYIVMFEVDLSLGAW</sequence>
<protein>
    <recommendedName>
        <fullName evidence="4">Type II secretion system protein GspF domain-containing protein</fullName>
    </recommendedName>
</protein>
<accession>A0A6L4WWB5</accession>
<keyword evidence="1" id="KW-1133">Transmembrane helix</keyword>
<evidence type="ECO:0008006" key="4">
    <source>
        <dbReference type="Google" id="ProtNLM"/>
    </source>
</evidence>
<feature type="transmembrane region" description="Helical" evidence="1">
    <location>
        <begin position="108"/>
        <end position="126"/>
    </location>
</feature>
<dbReference type="EMBL" id="WFKK01000001">
    <property type="protein sequence ID" value="KAB7891326.1"/>
    <property type="molecule type" value="Genomic_DNA"/>
</dbReference>
<evidence type="ECO:0000313" key="2">
    <source>
        <dbReference type="EMBL" id="KAB7891326.1"/>
    </source>
</evidence>
<evidence type="ECO:0000256" key="1">
    <source>
        <dbReference type="SAM" id="Phobius"/>
    </source>
</evidence>
<gene>
    <name evidence="2" type="ORF">GBG19_00385</name>
</gene>
<dbReference type="Proteomes" id="UP000472839">
    <property type="component" value="Unassembled WGS sequence"/>
</dbReference>